<dbReference type="RefSeq" id="XP_030079305.1">
    <property type="nucleotide sequence ID" value="XM_030223445.1"/>
</dbReference>
<reference evidence="3" key="1">
    <citation type="submission" date="2025-08" db="UniProtKB">
        <authorList>
            <consortium name="RefSeq"/>
        </authorList>
    </citation>
    <scope>IDENTIFICATION</scope>
    <source>
        <strain evidence="3">15085-1641.00</strain>
        <tissue evidence="3">Whole body</tissue>
    </source>
</reference>
<dbReference type="AlphaFoldDB" id="A0A6J2ST38"/>
<dbReference type="Proteomes" id="UP000504633">
    <property type="component" value="Unplaced"/>
</dbReference>
<accession>A0A6J2ST38</accession>
<proteinExistence type="predicted"/>
<evidence type="ECO:0000256" key="1">
    <source>
        <dbReference type="SAM" id="Phobius"/>
    </source>
</evidence>
<name>A0A6J2ST38_DROHY</name>
<protein>
    <submittedName>
        <fullName evidence="3">Uncharacterized protein LOC115482956 isoform X1</fullName>
    </submittedName>
</protein>
<evidence type="ECO:0000313" key="3">
    <source>
        <dbReference type="RefSeq" id="XP_030079305.1"/>
    </source>
</evidence>
<dbReference type="GeneID" id="115482956"/>
<sequence>MSKFKWANLSPRRREVHNCSIDPRQQALSAGRACVSRKQRMRQSPCLELYPCVFVCVLSMYILRIRLLRLVRNEDDNRHRQRRGWISRIVQQLRRRAVGRSQFSQCLGLVRVVRLCPIDISRLTKQKKRCDRAHTEEKQRQP</sequence>
<feature type="transmembrane region" description="Helical" evidence="1">
    <location>
        <begin position="46"/>
        <end position="63"/>
    </location>
</feature>
<keyword evidence="1" id="KW-0472">Membrane</keyword>
<organism evidence="2 3">
    <name type="scientific">Drosophila hydei</name>
    <name type="common">Fruit fly</name>
    <dbReference type="NCBI Taxonomy" id="7224"/>
    <lineage>
        <taxon>Eukaryota</taxon>
        <taxon>Metazoa</taxon>
        <taxon>Ecdysozoa</taxon>
        <taxon>Arthropoda</taxon>
        <taxon>Hexapoda</taxon>
        <taxon>Insecta</taxon>
        <taxon>Pterygota</taxon>
        <taxon>Neoptera</taxon>
        <taxon>Endopterygota</taxon>
        <taxon>Diptera</taxon>
        <taxon>Brachycera</taxon>
        <taxon>Muscomorpha</taxon>
        <taxon>Ephydroidea</taxon>
        <taxon>Drosophilidae</taxon>
        <taxon>Drosophila</taxon>
    </lineage>
</organism>
<gene>
    <name evidence="3" type="primary">LOC115482956</name>
</gene>
<dbReference type="KEGG" id="dhe:115482956"/>
<keyword evidence="1" id="KW-0812">Transmembrane</keyword>
<keyword evidence="1" id="KW-1133">Transmembrane helix</keyword>
<evidence type="ECO:0000313" key="2">
    <source>
        <dbReference type="Proteomes" id="UP000504633"/>
    </source>
</evidence>
<keyword evidence="2" id="KW-1185">Reference proteome</keyword>